<evidence type="ECO:0000259" key="9">
    <source>
        <dbReference type="SMART" id="SM00363"/>
    </source>
</evidence>
<dbReference type="Gene3D" id="3.10.290.10">
    <property type="entry name" value="RNA-binding S4 domain"/>
    <property type="match status" value="1"/>
</dbReference>
<dbReference type="SMART" id="SM01390">
    <property type="entry name" value="Ribosomal_S4"/>
    <property type="match status" value="1"/>
</dbReference>
<gene>
    <name evidence="7" type="primary">rpsD</name>
    <name evidence="11" type="ORF">SAMN02745784_01364</name>
</gene>
<evidence type="ECO:0000313" key="12">
    <source>
        <dbReference type="Proteomes" id="UP000184114"/>
    </source>
</evidence>
<dbReference type="Gene3D" id="1.10.1050.10">
    <property type="entry name" value="Ribosomal Protein S4 Delta 41, Chain A, domain 1"/>
    <property type="match status" value="1"/>
</dbReference>
<comment type="similarity">
    <text evidence="1 7 8">Belongs to the universal ribosomal protein uS4 family.</text>
</comment>
<dbReference type="GO" id="GO:0003735">
    <property type="term" value="F:structural constituent of ribosome"/>
    <property type="evidence" value="ECO:0007669"/>
    <property type="project" value="InterPro"/>
</dbReference>
<dbReference type="InterPro" id="IPR005709">
    <property type="entry name" value="Ribosomal_uS4_bac-type"/>
</dbReference>
<proteinExistence type="inferred from homology"/>
<dbReference type="InterPro" id="IPR001912">
    <property type="entry name" value="Ribosomal_uS4_N"/>
</dbReference>
<comment type="function">
    <text evidence="7">One of the primary rRNA binding proteins, it binds directly to 16S rRNA where it nucleates assembly of the body of the 30S subunit.</text>
</comment>
<evidence type="ECO:0000256" key="8">
    <source>
        <dbReference type="RuleBase" id="RU003699"/>
    </source>
</evidence>
<reference evidence="12" key="1">
    <citation type="submission" date="2016-11" db="EMBL/GenBank/DDBJ databases">
        <authorList>
            <person name="Varghese N."/>
            <person name="Submissions S."/>
        </authorList>
    </citation>
    <scope>NUCLEOTIDE SEQUENCE [LARGE SCALE GENOMIC DNA]</scope>
    <source>
        <strain evidence="12">DSM 18095</strain>
    </source>
</reference>
<dbReference type="FunFam" id="3.10.290.10:FF:000001">
    <property type="entry name" value="30S ribosomal protein S4"/>
    <property type="match status" value="1"/>
</dbReference>
<evidence type="ECO:0000259" key="10">
    <source>
        <dbReference type="SMART" id="SM01390"/>
    </source>
</evidence>
<keyword evidence="12" id="KW-1185">Reference proteome</keyword>
<dbReference type="PROSITE" id="PS50889">
    <property type="entry name" value="S4"/>
    <property type="match status" value="1"/>
</dbReference>
<dbReference type="Pfam" id="PF00163">
    <property type="entry name" value="Ribosomal_S4"/>
    <property type="match status" value="1"/>
</dbReference>
<evidence type="ECO:0000256" key="3">
    <source>
        <dbReference type="ARBA" id="ARBA00022884"/>
    </source>
</evidence>
<dbReference type="InterPro" id="IPR036986">
    <property type="entry name" value="S4_RNA-bd_sf"/>
</dbReference>
<dbReference type="GO" id="GO:0015935">
    <property type="term" value="C:small ribosomal subunit"/>
    <property type="evidence" value="ECO:0007669"/>
    <property type="project" value="InterPro"/>
</dbReference>
<dbReference type="HAMAP" id="MF_01306_B">
    <property type="entry name" value="Ribosomal_uS4_B"/>
    <property type="match status" value="1"/>
</dbReference>
<dbReference type="GO" id="GO:0006412">
    <property type="term" value="P:translation"/>
    <property type="evidence" value="ECO:0007669"/>
    <property type="project" value="UniProtKB-UniRule"/>
</dbReference>
<dbReference type="STRING" id="1123404.SAMN02745784_01364"/>
<comment type="function">
    <text evidence="7">With S5 and S12 plays an important role in translational accuracy.</text>
</comment>
<evidence type="ECO:0000256" key="2">
    <source>
        <dbReference type="ARBA" id="ARBA00022730"/>
    </source>
</evidence>
<feature type="domain" description="RNA-binding S4" evidence="9">
    <location>
        <begin position="88"/>
        <end position="150"/>
    </location>
</feature>
<dbReference type="AlphaFoldDB" id="A0A1M4V5V3"/>
<feature type="domain" description="Small ribosomal subunit protein uS4 N-terminal" evidence="10">
    <location>
        <begin position="3"/>
        <end position="87"/>
    </location>
</feature>
<dbReference type="SUPFAM" id="SSF55174">
    <property type="entry name" value="Alpha-L RNA-binding motif"/>
    <property type="match status" value="1"/>
</dbReference>
<keyword evidence="3 7" id="KW-0694">RNA-binding</keyword>
<dbReference type="CDD" id="cd00165">
    <property type="entry name" value="S4"/>
    <property type="match status" value="1"/>
</dbReference>
<keyword evidence="5 7" id="KW-0687">Ribonucleoprotein</keyword>
<dbReference type="Proteomes" id="UP000184114">
    <property type="component" value="Unassembled WGS sequence"/>
</dbReference>
<dbReference type="PANTHER" id="PTHR11831">
    <property type="entry name" value="30S 40S RIBOSOMAL PROTEIN"/>
    <property type="match status" value="1"/>
</dbReference>
<name>A0A1M4V5V3_9FIRM</name>
<dbReference type="GeneID" id="90995725"/>
<evidence type="ECO:0000256" key="5">
    <source>
        <dbReference type="ARBA" id="ARBA00023274"/>
    </source>
</evidence>
<keyword evidence="2 7" id="KW-0699">rRNA-binding</keyword>
<dbReference type="EMBL" id="FQTY01000004">
    <property type="protein sequence ID" value="SHE64354.1"/>
    <property type="molecule type" value="Genomic_DNA"/>
</dbReference>
<protein>
    <recommendedName>
        <fullName evidence="6 7">Small ribosomal subunit protein uS4</fullName>
    </recommendedName>
</protein>
<evidence type="ECO:0000256" key="7">
    <source>
        <dbReference type="HAMAP-Rule" id="MF_01306"/>
    </source>
</evidence>
<organism evidence="11 12">
    <name type="scientific">Tissierella praeacuta DSM 18095</name>
    <dbReference type="NCBI Taxonomy" id="1123404"/>
    <lineage>
        <taxon>Bacteria</taxon>
        <taxon>Bacillati</taxon>
        <taxon>Bacillota</taxon>
        <taxon>Tissierellia</taxon>
        <taxon>Tissierellales</taxon>
        <taxon>Tissierellaceae</taxon>
        <taxon>Tissierella</taxon>
    </lineage>
</organism>
<dbReference type="GO" id="GO:0019843">
    <property type="term" value="F:rRNA binding"/>
    <property type="evidence" value="ECO:0007669"/>
    <property type="project" value="UniProtKB-UniRule"/>
</dbReference>
<dbReference type="InterPro" id="IPR022801">
    <property type="entry name" value="Ribosomal_uS4"/>
</dbReference>
<evidence type="ECO:0000256" key="1">
    <source>
        <dbReference type="ARBA" id="ARBA00007465"/>
    </source>
</evidence>
<dbReference type="NCBIfam" id="NF003717">
    <property type="entry name" value="PRK05327.1"/>
    <property type="match status" value="1"/>
</dbReference>
<evidence type="ECO:0000313" key="11">
    <source>
        <dbReference type="EMBL" id="SHE64354.1"/>
    </source>
</evidence>
<comment type="subunit">
    <text evidence="7">Part of the 30S ribosomal subunit. Contacts protein S5. The interaction surface between S4 and S5 is involved in control of translational fidelity.</text>
</comment>
<dbReference type="RefSeq" id="WP_072974610.1">
    <property type="nucleotide sequence ID" value="NZ_FQTY01000004.1"/>
</dbReference>
<dbReference type="GO" id="GO:0042274">
    <property type="term" value="P:ribosomal small subunit biogenesis"/>
    <property type="evidence" value="ECO:0007669"/>
    <property type="project" value="TreeGrafter"/>
</dbReference>
<dbReference type="NCBIfam" id="TIGR01017">
    <property type="entry name" value="rpsD_bact"/>
    <property type="match status" value="1"/>
</dbReference>
<evidence type="ECO:0000256" key="4">
    <source>
        <dbReference type="ARBA" id="ARBA00022980"/>
    </source>
</evidence>
<dbReference type="InterPro" id="IPR002942">
    <property type="entry name" value="S4_RNA-bd"/>
</dbReference>
<dbReference type="PANTHER" id="PTHR11831:SF4">
    <property type="entry name" value="SMALL RIBOSOMAL SUBUNIT PROTEIN US4M"/>
    <property type="match status" value="1"/>
</dbReference>
<dbReference type="Pfam" id="PF01479">
    <property type="entry name" value="S4"/>
    <property type="match status" value="1"/>
</dbReference>
<dbReference type="SMART" id="SM00363">
    <property type="entry name" value="S4"/>
    <property type="match status" value="1"/>
</dbReference>
<evidence type="ECO:0000256" key="6">
    <source>
        <dbReference type="ARBA" id="ARBA00035254"/>
    </source>
</evidence>
<dbReference type="InterPro" id="IPR018079">
    <property type="entry name" value="Ribosomal_uS4_CS"/>
</dbReference>
<dbReference type="PROSITE" id="PS00632">
    <property type="entry name" value="RIBOSOMAL_S4"/>
    <property type="match status" value="1"/>
</dbReference>
<accession>A0A1M4V5V3</accession>
<sequence length="199" mass="23337">MAKMMEPRFKQSRRLGLNVCGHPKAMNRATKGTSRADKKLTEYGIQLLEKQRLRAYYGVMEKQFAKYVRQAKKSQNQTGHVLVKILETRLDNLVYRLGFASSIRQARQMVVHGHILVNGKKIDIPSYMVQIGDTIELKEKSKDIELFKENFNNFFLNQYPYLEKNENKMSGTLIKYPERNEIPIEIDDQLVVEYYSRLI</sequence>
<keyword evidence="4 7" id="KW-0689">Ribosomal protein</keyword>